<dbReference type="EMBL" id="OY731403">
    <property type="protein sequence ID" value="CAJ1962842.1"/>
    <property type="molecule type" value="Genomic_DNA"/>
</dbReference>
<evidence type="ECO:0000259" key="12">
    <source>
        <dbReference type="Pfam" id="PF03908"/>
    </source>
</evidence>
<gene>
    <name evidence="13" type="ORF">AYBTSS11_LOCUS19462</name>
</gene>
<keyword evidence="5" id="KW-0931">ER-Golgi transport</keyword>
<evidence type="ECO:0000256" key="7">
    <source>
        <dbReference type="ARBA" id="ARBA00023054"/>
    </source>
</evidence>
<evidence type="ECO:0000256" key="5">
    <source>
        <dbReference type="ARBA" id="ARBA00022892"/>
    </source>
</evidence>
<evidence type="ECO:0000256" key="2">
    <source>
        <dbReference type="ARBA" id="ARBA00022448"/>
    </source>
</evidence>
<keyword evidence="7 10" id="KW-0175">Coiled coil</keyword>
<feature type="transmembrane region" description="Helical" evidence="11">
    <location>
        <begin position="236"/>
        <end position="253"/>
    </location>
</feature>
<evidence type="ECO:0000256" key="4">
    <source>
        <dbReference type="ARBA" id="ARBA00022824"/>
    </source>
</evidence>
<dbReference type="GO" id="GO:0006890">
    <property type="term" value="P:retrograde vesicle-mediated transport, Golgi to endoplasmic reticulum"/>
    <property type="evidence" value="ECO:0007669"/>
    <property type="project" value="InterPro"/>
</dbReference>
<dbReference type="GO" id="GO:0031201">
    <property type="term" value="C:SNARE complex"/>
    <property type="evidence" value="ECO:0007669"/>
    <property type="project" value="TreeGrafter"/>
</dbReference>
<evidence type="ECO:0000313" key="13">
    <source>
        <dbReference type="EMBL" id="CAJ1962842.1"/>
    </source>
</evidence>
<evidence type="ECO:0000256" key="8">
    <source>
        <dbReference type="ARBA" id="ARBA00023136"/>
    </source>
</evidence>
<keyword evidence="4" id="KW-0256">Endoplasmic reticulum</keyword>
<evidence type="ECO:0000256" key="10">
    <source>
        <dbReference type="SAM" id="Coils"/>
    </source>
</evidence>
<proteinExistence type="inferred from homology"/>
<keyword evidence="14" id="KW-1185">Reference proteome</keyword>
<dbReference type="PANTHER" id="PTHR12825:SF0">
    <property type="entry name" value="VESICLE TRANSPORT PROTEIN SEC20"/>
    <property type="match status" value="1"/>
</dbReference>
<reference evidence="13" key="1">
    <citation type="submission" date="2023-10" db="EMBL/GenBank/DDBJ databases">
        <authorList>
            <person name="Domelevo Entfellner J.-B."/>
        </authorList>
    </citation>
    <scope>NUCLEOTIDE SEQUENCE</scope>
</reference>
<evidence type="ECO:0000256" key="3">
    <source>
        <dbReference type="ARBA" id="ARBA00022692"/>
    </source>
</evidence>
<dbReference type="GO" id="GO:0005484">
    <property type="term" value="F:SNAP receptor activity"/>
    <property type="evidence" value="ECO:0007669"/>
    <property type="project" value="InterPro"/>
</dbReference>
<evidence type="ECO:0000256" key="11">
    <source>
        <dbReference type="SAM" id="Phobius"/>
    </source>
</evidence>
<keyword evidence="8 11" id="KW-0472">Membrane</keyword>
<dbReference type="InterPro" id="IPR056173">
    <property type="entry name" value="Sec20_C"/>
</dbReference>
<dbReference type="Proteomes" id="UP001189624">
    <property type="component" value="Chromosome 6"/>
</dbReference>
<dbReference type="Gramene" id="rna-AYBTSS11_LOCUS19462">
    <property type="protein sequence ID" value="CAJ1962842.1"/>
    <property type="gene ID" value="gene-AYBTSS11_LOCUS19462"/>
</dbReference>
<evidence type="ECO:0000256" key="9">
    <source>
        <dbReference type="ARBA" id="ARBA00037934"/>
    </source>
</evidence>
<evidence type="ECO:0000313" key="14">
    <source>
        <dbReference type="Proteomes" id="UP001189624"/>
    </source>
</evidence>
<comment type="similarity">
    <text evidence="9">Belongs to the SEC20 family.</text>
</comment>
<feature type="coiled-coil region" evidence="10">
    <location>
        <begin position="83"/>
        <end position="110"/>
    </location>
</feature>
<dbReference type="GO" id="GO:0005789">
    <property type="term" value="C:endoplasmic reticulum membrane"/>
    <property type="evidence" value="ECO:0007669"/>
    <property type="project" value="UniProtKB-SubCell"/>
</dbReference>
<sequence>MTAVVDKAVEEVEKVKKEWEETYTQTQEHIEVIANYGKLGRAKEEKISLASLNAIAREGLRLLNFFLFTLDLLAPQLPSHPEVDSARQLLQSWKTLIQNLRKNLRNANWQAKANLIKADQEEAIYLLFLFSISDKELFFGGGEESRARIRNLQTKAGMTSIAEMTSTAESITESFCRTLQLMVQEVERSKSTRMTLGESTRVLKMAESEYKGHSSSLSKTHNLLSLMQRQHVMDRVILGVCFLLFTLAVLYVLSKRI</sequence>
<organism evidence="13 14">
    <name type="scientific">Sphenostylis stenocarpa</name>
    <dbReference type="NCBI Taxonomy" id="92480"/>
    <lineage>
        <taxon>Eukaryota</taxon>
        <taxon>Viridiplantae</taxon>
        <taxon>Streptophyta</taxon>
        <taxon>Embryophyta</taxon>
        <taxon>Tracheophyta</taxon>
        <taxon>Spermatophyta</taxon>
        <taxon>Magnoliopsida</taxon>
        <taxon>eudicotyledons</taxon>
        <taxon>Gunneridae</taxon>
        <taxon>Pentapetalae</taxon>
        <taxon>rosids</taxon>
        <taxon>fabids</taxon>
        <taxon>Fabales</taxon>
        <taxon>Fabaceae</taxon>
        <taxon>Papilionoideae</taxon>
        <taxon>50 kb inversion clade</taxon>
        <taxon>NPAAA clade</taxon>
        <taxon>indigoferoid/millettioid clade</taxon>
        <taxon>Phaseoleae</taxon>
        <taxon>Sphenostylis</taxon>
    </lineage>
</organism>
<dbReference type="InterPro" id="IPR005606">
    <property type="entry name" value="Sec20"/>
</dbReference>
<comment type="subcellular location">
    <subcellularLocation>
        <location evidence="1">Endoplasmic reticulum membrane</location>
        <topology evidence="1">Single-pass type IV membrane protein</topology>
    </subcellularLocation>
</comment>
<dbReference type="Pfam" id="PF03908">
    <property type="entry name" value="Sec20"/>
    <property type="match status" value="1"/>
</dbReference>
<keyword evidence="2" id="KW-0813">Transport</keyword>
<protein>
    <recommendedName>
        <fullName evidence="12">Sec20 C-terminal domain-containing protein</fullName>
    </recommendedName>
</protein>
<name>A0AA86VZB7_9FABA</name>
<keyword evidence="6 11" id="KW-1133">Transmembrane helix</keyword>
<keyword evidence="3 11" id="KW-0812">Transmembrane</keyword>
<dbReference type="PANTHER" id="PTHR12825">
    <property type="entry name" value="BNIP1-RELATED"/>
    <property type="match status" value="1"/>
</dbReference>
<accession>A0AA86VZB7</accession>
<feature type="domain" description="Sec20 C-terminal" evidence="12">
    <location>
        <begin position="166"/>
        <end position="257"/>
    </location>
</feature>
<dbReference type="AlphaFoldDB" id="A0AA86VZB7"/>
<evidence type="ECO:0000256" key="1">
    <source>
        <dbReference type="ARBA" id="ARBA00004163"/>
    </source>
</evidence>
<evidence type="ECO:0000256" key="6">
    <source>
        <dbReference type="ARBA" id="ARBA00022989"/>
    </source>
</evidence>